<dbReference type="InterPro" id="IPR005119">
    <property type="entry name" value="LysR_subst-bd"/>
</dbReference>
<name>A0A1C0YIE5_9BACL</name>
<dbReference type="Gene3D" id="3.40.190.10">
    <property type="entry name" value="Periplasmic binding protein-like II"/>
    <property type="match status" value="2"/>
</dbReference>
<evidence type="ECO:0000313" key="6">
    <source>
        <dbReference type="EMBL" id="OCS86945.1"/>
    </source>
</evidence>
<reference evidence="6 7" key="1">
    <citation type="submission" date="2016-07" db="EMBL/GenBank/DDBJ databases">
        <title>Caryophanon tenue genome sequencing.</title>
        <authorList>
            <person name="Verma A."/>
            <person name="Pal Y."/>
            <person name="Krishnamurthi S."/>
        </authorList>
    </citation>
    <scope>NUCLEOTIDE SEQUENCE [LARGE SCALE GENOMIC DNA]</scope>
    <source>
        <strain evidence="6 7">DSM 14152</strain>
    </source>
</reference>
<protein>
    <recommendedName>
        <fullName evidence="5">HTH lysR-type domain-containing protein</fullName>
    </recommendedName>
</protein>
<dbReference type="Pfam" id="PF00126">
    <property type="entry name" value="HTH_1"/>
    <property type="match status" value="1"/>
</dbReference>
<dbReference type="EMBL" id="MASJ01000007">
    <property type="protein sequence ID" value="OCS86945.1"/>
    <property type="molecule type" value="Genomic_DNA"/>
</dbReference>
<organism evidence="6 7">
    <name type="scientific">Caryophanon tenue</name>
    <dbReference type="NCBI Taxonomy" id="33978"/>
    <lineage>
        <taxon>Bacteria</taxon>
        <taxon>Bacillati</taxon>
        <taxon>Bacillota</taxon>
        <taxon>Bacilli</taxon>
        <taxon>Bacillales</taxon>
        <taxon>Caryophanaceae</taxon>
        <taxon>Caryophanon</taxon>
    </lineage>
</organism>
<dbReference type="Proteomes" id="UP000093199">
    <property type="component" value="Unassembled WGS sequence"/>
</dbReference>
<evidence type="ECO:0000313" key="7">
    <source>
        <dbReference type="Proteomes" id="UP000093199"/>
    </source>
</evidence>
<dbReference type="InterPro" id="IPR000847">
    <property type="entry name" value="LysR_HTH_N"/>
</dbReference>
<evidence type="ECO:0000256" key="1">
    <source>
        <dbReference type="ARBA" id="ARBA00009437"/>
    </source>
</evidence>
<evidence type="ECO:0000259" key="5">
    <source>
        <dbReference type="PROSITE" id="PS50931"/>
    </source>
</evidence>
<dbReference type="Gene3D" id="1.10.10.10">
    <property type="entry name" value="Winged helix-like DNA-binding domain superfamily/Winged helix DNA-binding domain"/>
    <property type="match status" value="1"/>
</dbReference>
<comment type="caution">
    <text evidence="6">The sequence shown here is derived from an EMBL/GenBank/DDBJ whole genome shotgun (WGS) entry which is preliminary data.</text>
</comment>
<dbReference type="STRING" id="33978.A6M13_12150"/>
<dbReference type="SUPFAM" id="SSF46785">
    <property type="entry name" value="Winged helix' DNA-binding domain"/>
    <property type="match status" value="1"/>
</dbReference>
<dbReference type="GO" id="GO:0003700">
    <property type="term" value="F:DNA-binding transcription factor activity"/>
    <property type="evidence" value="ECO:0007669"/>
    <property type="project" value="InterPro"/>
</dbReference>
<dbReference type="InterPro" id="IPR036390">
    <property type="entry name" value="WH_DNA-bd_sf"/>
</dbReference>
<keyword evidence="2" id="KW-0805">Transcription regulation</keyword>
<feature type="domain" description="HTH lysR-type" evidence="5">
    <location>
        <begin position="1"/>
        <end position="58"/>
    </location>
</feature>
<evidence type="ECO:0000256" key="4">
    <source>
        <dbReference type="ARBA" id="ARBA00023163"/>
    </source>
</evidence>
<evidence type="ECO:0000256" key="2">
    <source>
        <dbReference type="ARBA" id="ARBA00023015"/>
    </source>
</evidence>
<sequence length="298" mass="33635">MNLEQIEYIKEISQTKSITKAAENLGISQSAISQSISSLEQELGIRLFKRSRYGTFPTDEGKSTIRKALDVLRSIDDIKEDARITSKFLTGDLRLAADTTLIHKLPKVIGRFKQQHPHVNITVLETTHQQILKTLDDFTFHIGIAGVHDDILTALPSGIQFRQFGQVPIAELIVSKNSPLLSKPQPLTIHDILTLPMIFHKTPYWEKFITFYEKQYGPLNVLLMTSNTAVIKSMVAEGIGISILPNYLLEDDVLIDQACIHRVPITLEYGPPYKQYGYVYSTKHPQATIIQAFLPFCD</sequence>
<dbReference type="Pfam" id="PF03466">
    <property type="entry name" value="LysR_substrate"/>
    <property type="match status" value="1"/>
</dbReference>
<dbReference type="RefSeq" id="WP_066544186.1">
    <property type="nucleotide sequence ID" value="NZ_MASJ01000007.1"/>
</dbReference>
<proteinExistence type="inferred from homology"/>
<keyword evidence="3" id="KW-0238">DNA-binding</keyword>
<dbReference type="SUPFAM" id="SSF53850">
    <property type="entry name" value="Periplasmic binding protein-like II"/>
    <property type="match status" value="1"/>
</dbReference>
<dbReference type="PRINTS" id="PR00039">
    <property type="entry name" value="HTHLYSR"/>
</dbReference>
<dbReference type="CDD" id="cd05466">
    <property type="entry name" value="PBP2_LTTR_substrate"/>
    <property type="match status" value="1"/>
</dbReference>
<dbReference type="PANTHER" id="PTHR30126:SF40">
    <property type="entry name" value="HTH-TYPE TRANSCRIPTIONAL REGULATOR GLTR"/>
    <property type="match status" value="1"/>
</dbReference>
<dbReference type="PANTHER" id="PTHR30126">
    <property type="entry name" value="HTH-TYPE TRANSCRIPTIONAL REGULATOR"/>
    <property type="match status" value="1"/>
</dbReference>
<dbReference type="GO" id="GO:0000976">
    <property type="term" value="F:transcription cis-regulatory region binding"/>
    <property type="evidence" value="ECO:0007669"/>
    <property type="project" value="TreeGrafter"/>
</dbReference>
<keyword evidence="4" id="KW-0804">Transcription</keyword>
<dbReference type="PROSITE" id="PS50931">
    <property type="entry name" value="HTH_LYSR"/>
    <property type="match status" value="1"/>
</dbReference>
<evidence type="ECO:0000256" key="3">
    <source>
        <dbReference type="ARBA" id="ARBA00023125"/>
    </source>
</evidence>
<comment type="similarity">
    <text evidence="1">Belongs to the LysR transcriptional regulatory family.</text>
</comment>
<accession>A0A1C0YIE5</accession>
<keyword evidence="7" id="KW-1185">Reference proteome</keyword>
<dbReference type="AlphaFoldDB" id="A0A1C0YIE5"/>
<gene>
    <name evidence="6" type="ORF">A6M13_12150</name>
</gene>
<dbReference type="InterPro" id="IPR036388">
    <property type="entry name" value="WH-like_DNA-bd_sf"/>
</dbReference>
<dbReference type="FunFam" id="1.10.10.10:FF:000001">
    <property type="entry name" value="LysR family transcriptional regulator"/>
    <property type="match status" value="1"/>
</dbReference>